<comment type="similarity">
    <text evidence="1 2">Belongs to the calycin superfamily. Lipocalin family.</text>
</comment>
<dbReference type="PANTHER" id="PTHR10612">
    <property type="entry name" value="APOLIPOPROTEIN D"/>
    <property type="match status" value="1"/>
</dbReference>
<feature type="chain" id="PRO_5013437150" evidence="2">
    <location>
        <begin position="24"/>
        <end position="198"/>
    </location>
</feature>
<dbReference type="PIRSF" id="PIRSF036893">
    <property type="entry name" value="Lipocalin_ApoD"/>
    <property type="match status" value="1"/>
</dbReference>
<name>A0A1H9RGZ9_9PSEU</name>
<dbReference type="CDD" id="cd19438">
    <property type="entry name" value="lipocalin_Blc-like"/>
    <property type="match status" value="1"/>
</dbReference>
<feature type="domain" description="Lipocalin/cytosolic fatty-acid binding" evidence="3">
    <location>
        <begin position="36"/>
        <end position="183"/>
    </location>
</feature>
<feature type="signal peptide" evidence="2">
    <location>
        <begin position="1"/>
        <end position="23"/>
    </location>
</feature>
<proteinExistence type="inferred from homology"/>
<reference evidence="5" key="1">
    <citation type="submission" date="2016-10" db="EMBL/GenBank/DDBJ databases">
        <authorList>
            <person name="Varghese N."/>
            <person name="Submissions S."/>
        </authorList>
    </citation>
    <scope>NUCLEOTIDE SEQUENCE [LARGE SCALE GENOMIC DNA]</scope>
    <source>
        <strain evidence="5">DSM 44437</strain>
    </source>
</reference>
<dbReference type="Pfam" id="PF08212">
    <property type="entry name" value="Lipocalin_2"/>
    <property type="match status" value="1"/>
</dbReference>
<keyword evidence="4" id="KW-0449">Lipoprotein</keyword>
<evidence type="ECO:0000313" key="4">
    <source>
        <dbReference type="EMBL" id="SER71845.1"/>
    </source>
</evidence>
<keyword evidence="5" id="KW-1185">Reference proteome</keyword>
<evidence type="ECO:0000256" key="2">
    <source>
        <dbReference type="PIRNR" id="PIRNR036893"/>
    </source>
</evidence>
<dbReference type="OrthoDB" id="594739at2"/>
<dbReference type="STRING" id="65499.SAMN04488000_111102"/>
<evidence type="ECO:0000259" key="3">
    <source>
        <dbReference type="Pfam" id="PF08212"/>
    </source>
</evidence>
<protein>
    <submittedName>
        <fullName evidence="4">Apolipoprotein D and lipocalin family protein</fullName>
    </submittedName>
</protein>
<evidence type="ECO:0000256" key="1">
    <source>
        <dbReference type="ARBA" id="ARBA00006889"/>
    </source>
</evidence>
<dbReference type="InterPro" id="IPR012674">
    <property type="entry name" value="Calycin"/>
</dbReference>
<organism evidence="4 5">
    <name type="scientific">Lentzea albida</name>
    <dbReference type="NCBI Taxonomy" id="65499"/>
    <lineage>
        <taxon>Bacteria</taxon>
        <taxon>Bacillati</taxon>
        <taxon>Actinomycetota</taxon>
        <taxon>Actinomycetes</taxon>
        <taxon>Pseudonocardiales</taxon>
        <taxon>Pseudonocardiaceae</taxon>
        <taxon>Lentzea</taxon>
    </lineage>
</organism>
<dbReference type="AlphaFoldDB" id="A0A1H9RGZ9"/>
<gene>
    <name evidence="4" type="ORF">SAMN04488000_111102</name>
</gene>
<dbReference type="GO" id="GO:0006950">
    <property type="term" value="P:response to stress"/>
    <property type="evidence" value="ECO:0007669"/>
    <property type="project" value="UniProtKB-ARBA"/>
</dbReference>
<dbReference type="EMBL" id="FOFV01000011">
    <property type="protein sequence ID" value="SER71845.1"/>
    <property type="molecule type" value="Genomic_DNA"/>
</dbReference>
<dbReference type="InterPro" id="IPR022271">
    <property type="entry name" value="Lipocalin_ApoD"/>
</dbReference>
<dbReference type="SUPFAM" id="SSF50814">
    <property type="entry name" value="Lipocalins"/>
    <property type="match status" value="1"/>
</dbReference>
<dbReference type="InterPro" id="IPR000566">
    <property type="entry name" value="Lipocln_cytosolic_FA-bd_dom"/>
</dbReference>
<dbReference type="Gene3D" id="2.40.128.20">
    <property type="match status" value="1"/>
</dbReference>
<dbReference type="PANTHER" id="PTHR10612:SF34">
    <property type="entry name" value="APOLIPOPROTEIN D"/>
    <property type="match status" value="1"/>
</dbReference>
<accession>A0A1H9RGZ9</accession>
<dbReference type="InterPro" id="IPR047202">
    <property type="entry name" value="Lipocalin_Blc-like_dom"/>
</dbReference>
<evidence type="ECO:0000313" key="5">
    <source>
        <dbReference type="Proteomes" id="UP000199503"/>
    </source>
</evidence>
<dbReference type="RefSeq" id="WP_089920506.1">
    <property type="nucleotide sequence ID" value="NZ_FOFV01000011.1"/>
</dbReference>
<dbReference type="Proteomes" id="UP000199503">
    <property type="component" value="Unassembled WGS sequence"/>
</dbReference>
<sequence>MRFTAVAAALALGLCLVPVPATAGTPDAEVRPVRSLDLERYQGRWVQVAAIPQPFQAQCVRNDGAVYTLLPEGQVKVVNSCTREGGVTTSLEGRARLTDPASTSKLQVSFVRTADGWSFDRPGTYWVIGLDRDYRWAVVGAPDRRTGFVLARTPTPSRQDVLGMTRALLRNGYDLCAFRITAQDGGAPEPAPVCPGQR</sequence>
<keyword evidence="2" id="KW-0732">Signal</keyword>